<dbReference type="EMBL" id="FNCQ01000005">
    <property type="protein sequence ID" value="SDG55491.1"/>
    <property type="molecule type" value="Genomic_DNA"/>
</dbReference>
<keyword evidence="2" id="KW-0472">Membrane</keyword>
<organism evidence="4 5">
    <name type="scientific">Prevotella communis</name>
    <dbReference type="NCBI Taxonomy" id="2913614"/>
    <lineage>
        <taxon>Bacteria</taxon>
        <taxon>Pseudomonadati</taxon>
        <taxon>Bacteroidota</taxon>
        <taxon>Bacteroidia</taxon>
        <taxon>Bacteroidales</taxon>
        <taxon>Prevotellaceae</taxon>
        <taxon>Prevotella</taxon>
    </lineage>
</organism>
<dbReference type="SUPFAM" id="SSF53756">
    <property type="entry name" value="UDP-Glycosyltransferase/glycogen phosphorylase"/>
    <property type="match status" value="1"/>
</dbReference>
<accession>A0A1G7V7K9</accession>
<sequence length="378" mass="43411">MNILIDGRIWSLFSAGVGTFFTCAIMEWAKQRKNDIFYIILPKGLDTRYELSSIPDNIKLLDYSKQFPKRLPNIIILQLLVPYLCRKLHINMYYSPVPHLPYFIPSKVKTMVTIHDVVNIEMAQTMSWTNRLATSIFFGQAIKKANFLWTNSYYTKSKVEAYYPSRHCKEIFTGDAADRNIFFRRTLSEDKKLQIKQAFGIKHPFILFVGSLEPRKNLKFLLNIIPDLYKEHGIQLVVVGGKGWKNTDLKDIIESPSFPKESTIFCGYLSNEDLVMLYHTAACFVSCALMEGFGMPQLEALLCGCPVVTAHNTAMIEVAKEKDGAVTVEGYDKEKWIHAIVKMLQERPNVNLQQLSDYHWGNIIDRLTSYLSHTTSHT</sequence>
<dbReference type="InterPro" id="IPR001296">
    <property type="entry name" value="Glyco_trans_1"/>
</dbReference>
<dbReference type="CDD" id="cd03809">
    <property type="entry name" value="GT4_MtfB-like"/>
    <property type="match status" value="1"/>
</dbReference>
<proteinExistence type="predicted"/>
<dbReference type="RefSeq" id="WP_091816217.1">
    <property type="nucleotide sequence ID" value="NZ_FNCQ01000005.1"/>
</dbReference>
<feature type="domain" description="Glycosyl transferase family 1" evidence="3">
    <location>
        <begin position="199"/>
        <end position="347"/>
    </location>
</feature>
<gene>
    <name evidence="4" type="ORF">SAMN04487901_105119</name>
</gene>
<evidence type="ECO:0000259" key="3">
    <source>
        <dbReference type="Pfam" id="PF00534"/>
    </source>
</evidence>
<keyword evidence="1 4" id="KW-0808">Transferase</keyword>
<name>A0A1G7V7K9_9BACT</name>
<evidence type="ECO:0000313" key="4">
    <source>
        <dbReference type="EMBL" id="SDG55491.1"/>
    </source>
</evidence>
<dbReference type="PANTHER" id="PTHR46401:SF2">
    <property type="entry name" value="GLYCOSYLTRANSFERASE WBBK-RELATED"/>
    <property type="match status" value="1"/>
</dbReference>
<dbReference type="STRING" id="645274.SAMN04487901_105119"/>
<dbReference type="PANTHER" id="PTHR46401">
    <property type="entry name" value="GLYCOSYLTRANSFERASE WBBK-RELATED"/>
    <property type="match status" value="1"/>
</dbReference>
<dbReference type="Pfam" id="PF00534">
    <property type="entry name" value="Glycos_transf_1"/>
    <property type="match status" value="1"/>
</dbReference>
<evidence type="ECO:0000256" key="2">
    <source>
        <dbReference type="SAM" id="Phobius"/>
    </source>
</evidence>
<dbReference type="AlphaFoldDB" id="A0A1G7V7K9"/>
<evidence type="ECO:0000313" key="5">
    <source>
        <dbReference type="Proteomes" id="UP000198779"/>
    </source>
</evidence>
<dbReference type="Proteomes" id="UP000198779">
    <property type="component" value="Unassembled WGS sequence"/>
</dbReference>
<protein>
    <submittedName>
        <fullName evidence="4">Glycosyltransferase involved in cell wall bisynthesis</fullName>
    </submittedName>
</protein>
<dbReference type="GO" id="GO:0009103">
    <property type="term" value="P:lipopolysaccharide biosynthetic process"/>
    <property type="evidence" value="ECO:0007669"/>
    <property type="project" value="TreeGrafter"/>
</dbReference>
<evidence type="ECO:0000256" key="1">
    <source>
        <dbReference type="ARBA" id="ARBA00022679"/>
    </source>
</evidence>
<dbReference type="GO" id="GO:0016757">
    <property type="term" value="F:glycosyltransferase activity"/>
    <property type="evidence" value="ECO:0007669"/>
    <property type="project" value="InterPro"/>
</dbReference>
<dbReference type="Gene3D" id="3.40.50.2000">
    <property type="entry name" value="Glycogen Phosphorylase B"/>
    <property type="match status" value="2"/>
</dbReference>
<keyword evidence="2" id="KW-1133">Transmembrane helix</keyword>
<keyword evidence="5" id="KW-1185">Reference proteome</keyword>
<feature type="transmembrane region" description="Helical" evidence="2">
    <location>
        <begin position="12"/>
        <end position="29"/>
    </location>
</feature>
<reference evidence="5" key="1">
    <citation type="submission" date="2016-10" db="EMBL/GenBank/DDBJ databases">
        <authorList>
            <person name="Varghese N."/>
            <person name="Submissions S."/>
        </authorList>
    </citation>
    <scope>NUCLEOTIDE SEQUENCE [LARGE SCALE GENOMIC DNA]</scope>
    <source>
        <strain evidence="5">BP1-148</strain>
    </source>
</reference>
<keyword evidence="2" id="KW-0812">Transmembrane</keyword>